<reference evidence="6 7" key="1">
    <citation type="submission" date="2018-12" db="EMBL/GenBank/DDBJ databases">
        <title>Alloscrdovia theropitheci sp. nov: a novel taxon from the feces of the bleeding-herat monkey (Theropithecus geleda).</title>
        <authorList>
            <person name="Modesto M."/>
        </authorList>
    </citation>
    <scope>NUCLEOTIDE SEQUENCE [LARGE SCALE GENOMIC DNA]</scope>
    <source>
        <strain evidence="6 7">GLDI4/2</strain>
    </source>
</reference>
<dbReference type="InterPro" id="IPR013783">
    <property type="entry name" value="Ig-like_fold"/>
</dbReference>
<evidence type="ECO:0000256" key="4">
    <source>
        <dbReference type="SAM" id="Phobius"/>
    </source>
</evidence>
<keyword evidence="4" id="KW-0472">Membrane</keyword>
<dbReference type="InterPro" id="IPR036962">
    <property type="entry name" value="Glyco_hydro_3_N_sf"/>
</dbReference>
<evidence type="ECO:0000313" key="6">
    <source>
        <dbReference type="EMBL" id="TCD53874.1"/>
    </source>
</evidence>
<dbReference type="PANTHER" id="PTHR42715:SF10">
    <property type="entry name" value="BETA-GLUCOSIDASE"/>
    <property type="match status" value="1"/>
</dbReference>
<dbReference type="EMBL" id="RXLP01000025">
    <property type="protein sequence ID" value="TCD53874.1"/>
    <property type="molecule type" value="Genomic_DNA"/>
</dbReference>
<evidence type="ECO:0000256" key="2">
    <source>
        <dbReference type="ARBA" id="ARBA00022801"/>
    </source>
</evidence>
<keyword evidence="2" id="KW-0378">Hydrolase</keyword>
<evidence type="ECO:0000259" key="5">
    <source>
        <dbReference type="SMART" id="SM01217"/>
    </source>
</evidence>
<dbReference type="GO" id="GO:0004553">
    <property type="term" value="F:hydrolase activity, hydrolyzing O-glycosyl compounds"/>
    <property type="evidence" value="ECO:0007669"/>
    <property type="project" value="InterPro"/>
</dbReference>
<dbReference type="Pfam" id="PF00933">
    <property type="entry name" value="Glyco_hydro_3"/>
    <property type="match status" value="1"/>
</dbReference>
<dbReference type="SMART" id="SM01217">
    <property type="entry name" value="Fn3_like"/>
    <property type="match status" value="1"/>
</dbReference>
<organism evidence="6 7">
    <name type="scientific">Alloscardovia theropitheci</name>
    <dbReference type="NCBI Taxonomy" id="2496842"/>
    <lineage>
        <taxon>Bacteria</taxon>
        <taxon>Bacillati</taxon>
        <taxon>Actinomycetota</taxon>
        <taxon>Actinomycetes</taxon>
        <taxon>Bifidobacteriales</taxon>
        <taxon>Bifidobacteriaceae</taxon>
        <taxon>Alloscardovia</taxon>
    </lineage>
</organism>
<keyword evidence="4" id="KW-1133">Transmembrane helix</keyword>
<dbReference type="InterPro" id="IPR002772">
    <property type="entry name" value="Glyco_hydro_3_C"/>
</dbReference>
<dbReference type="Gene3D" id="3.20.20.300">
    <property type="entry name" value="Glycoside hydrolase, family 3, N-terminal domain"/>
    <property type="match status" value="1"/>
</dbReference>
<comment type="caution">
    <text evidence="6">The sequence shown here is derived from an EMBL/GenBank/DDBJ whole genome shotgun (WGS) entry which is preliminary data.</text>
</comment>
<dbReference type="Gene3D" id="3.40.50.1700">
    <property type="entry name" value="Glycoside hydrolase family 3 C-terminal domain"/>
    <property type="match status" value="1"/>
</dbReference>
<dbReference type="InterPro" id="IPR050288">
    <property type="entry name" value="Cellulose_deg_GH3"/>
</dbReference>
<dbReference type="InterPro" id="IPR001764">
    <property type="entry name" value="Glyco_hydro_3_N"/>
</dbReference>
<keyword evidence="7" id="KW-1185">Reference proteome</keyword>
<name>A0A4R0QNW2_9BIFI</name>
<gene>
    <name evidence="6" type="ORF">EJ419_06375</name>
</gene>
<dbReference type="Proteomes" id="UP000291289">
    <property type="component" value="Unassembled WGS sequence"/>
</dbReference>
<dbReference type="Pfam" id="PF01915">
    <property type="entry name" value="Glyco_hydro_3_C"/>
    <property type="match status" value="1"/>
</dbReference>
<feature type="domain" description="Fibronectin type III-like" evidence="5">
    <location>
        <begin position="452"/>
        <end position="530"/>
    </location>
</feature>
<dbReference type="InterPro" id="IPR017853">
    <property type="entry name" value="GH"/>
</dbReference>
<dbReference type="RefSeq" id="WP_131284781.1">
    <property type="nucleotide sequence ID" value="NZ_RXLP01000025.1"/>
</dbReference>
<dbReference type="PRINTS" id="PR00133">
    <property type="entry name" value="GLHYDRLASE3"/>
</dbReference>
<feature type="region of interest" description="Disordered" evidence="3">
    <location>
        <begin position="1058"/>
        <end position="1078"/>
    </location>
</feature>
<dbReference type="InterPro" id="IPR036881">
    <property type="entry name" value="Glyco_hydro_3_C_sf"/>
</dbReference>
<dbReference type="OrthoDB" id="3187421at2"/>
<accession>A0A4R0QNW2</accession>
<dbReference type="Gene3D" id="2.60.40.10">
    <property type="entry name" value="Immunoglobulins"/>
    <property type="match status" value="1"/>
</dbReference>
<evidence type="ECO:0000256" key="1">
    <source>
        <dbReference type="ARBA" id="ARBA00005336"/>
    </source>
</evidence>
<dbReference type="AlphaFoldDB" id="A0A4R0QNW2"/>
<feature type="region of interest" description="Disordered" evidence="3">
    <location>
        <begin position="714"/>
        <end position="743"/>
    </location>
</feature>
<sequence>MASHSRIWRGITAIGALLLSLAMVAAVTLEMYRTSVDAALGTRSQRTVTQSTKNDKDTWNYQSSFKTAKEAYDGFKNFALKEGEETNVLLKNDNQALPLSKNAKITMFGVRSYAPVYGSSGGSIADGYSTVQITEAFKEKGFQINPSMLSAYESYFKGQKWTKPKFGSGLIPEYESITSYNNPHELSLNELKRLNPNYASEYKDYNDAAVVVVGRPAGENGDGYTPGQAGLADGVHTVTGNILSLSDEEMAIIHEAEANFKKVIVLVNSTNPMEIANLQDDANIDAIMWIGFPGAYGFYGVADTLNGTVNPSGALGDVFAKNSALAPAMANYGNIPWKNAHDFSEDAAVNSYLIQAEGIYTGYRYYETRYADIVSGRGGAQASAGTYAAADGTVATSDGTWDYNNEVTYPFGYGLSYTTFERKLNSVQVNGDKKSATASVTVTNTGKVAGKTPIQLYASAPYTQYDRDNGVEKSAIELIDFEKTDILQPGESQTIEMKVDLSVLASYDAKTAKTFIMDPGRYYFSLGDNVHEALNNVLSAQGIQPEMTDTVTNNQSSRTANSQSVVDDTVQQWDVDGDVDSVTFAVSKSGQKITNKLSEGDYATDFNAFQPGTVTYLSRSNWEGTYPHTYEGLEATGRLAELLGNDFIKLKKNEDTSDIKFGDKSSSLTINDMKGASYDDERWGELIDKVTLQEYLDFAANAFHAIGGMPSIGLPDMTSDDGPGGSDSHLLSEGQYQGTPYADGEKYNKATRVAPSPVNLAYTWNKELAYENGQILMGESTLVLNLPIMIGPAMNLHRHAYNSRGVEYYSEDPVLSGYTGSAVVQGAQSKGTLVNVKHLAFNDQEINRSGIAVFMNEQKARELELRNFQQAFEGNGQPASFSQDKNKDKRYGEGARGVMTSYNRIGAVAPSANRSVMVDILRDEWGFKGYNVTDFTSISLKAAPKESTLAGTVAFCGFGPQGIDYWTVEGLSGDRDMLLAIKQNLHYALYALANSAALNGVNSSTHTVNVMTSWRIGYIVALVVAGAMVLAGLAGYIISIMRARKGIIRGVKSHETSAGESIVEDHNDNSSVTSKERN</sequence>
<keyword evidence="4" id="KW-0812">Transmembrane</keyword>
<feature type="transmembrane region" description="Helical" evidence="4">
    <location>
        <begin position="1016"/>
        <end position="1039"/>
    </location>
</feature>
<proteinExistence type="inferred from homology"/>
<dbReference type="SUPFAM" id="SSF51445">
    <property type="entry name" value="(Trans)glycosidases"/>
    <property type="match status" value="1"/>
</dbReference>
<dbReference type="SUPFAM" id="SSF52279">
    <property type="entry name" value="Beta-D-glucan exohydrolase, C-terminal domain"/>
    <property type="match status" value="1"/>
</dbReference>
<evidence type="ECO:0000313" key="7">
    <source>
        <dbReference type="Proteomes" id="UP000291289"/>
    </source>
</evidence>
<evidence type="ECO:0000256" key="3">
    <source>
        <dbReference type="SAM" id="MobiDB-lite"/>
    </source>
</evidence>
<protein>
    <submittedName>
        <fullName evidence="6">Beta-glucosidase</fullName>
    </submittedName>
</protein>
<comment type="similarity">
    <text evidence="1">Belongs to the glycosyl hydrolase 3 family.</text>
</comment>
<dbReference type="InterPro" id="IPR026891">
    <property type="entry name" value="Fn3-like"/>
</dbReference>
<dbReference type="Pfam" id="PF14310">
    <property type="entry name" value="Fn3-like"/>
    <property type="match status" value="1"/>
</dbReference>
<dbReference type="PANTHER" id="PTHR42715">
    <property type="entry name" value="BETA-GLUCOSIDASE"/>
    <property type="match status" value="1"/>
</dbReference>
<dbReference type="GO" id="GO:0005975">
    <property type="term" value="P:carbohydrate metabolic process"/>
    <property type="evidence" value="ECO:0007669"/>
    <property type="project" value="InterPro"/>
</dbReference>